<feature type="compositionally biased region" description="Low complexity" evidence="4">
    <location>
        <begin position="510"/>
        <end position="531"/>
    </location>
</feature>
<reference evidence="8 9" key="1">
    <citation type="submission" date="2024-05" db="EMBL/GenBank/DDBJ databases">
        <title>A draft genome resource for the thread blight pathogen Marasmius tenuissimus strain MS-2.</title>
        <authorList>
            <person name="Yulfo-Soto G.E."/>
            <person name="Baruah I.K."/>
            <person name="Amoako-Attah I."/>
            <person name="Bukari Y."/>
            <person name="Meinhardt L.W."/>
            <person name="Bailey B.A."/>
            <person name="Cohen S.P."/>
        </authorList>
    </citation>
    <scope>NUCLEOTIDE SEQUENCE [LARGE SCALE GENOMIC DNA]</scope>
    <source>
        <strain evidence="8 9">MS-2</strain>
    </source>
</reference>
<feature type="compositionally biased region" description="Gly residues" evidence="4">
    <location>
        <begin position="1580"/>
        <end position="1609"/>
    </location>
</feature>
<feature type="region of interest" description="Disordered" evidence="4">
    <location>
        <begin position="388"/>
        <end position="445"/>
    </location>
</feature>
<dbReference type="InterPro" id="IPR016130">
    <property type="entry name" value="Tyr_Pase_AS"/>
</dbReference>
<dbReference type="InterPro" id="IPR000387">
    <property type="entry name" value="Tyr_Pase_dom"/>
</dbReference>
<feature type="compositionally biased region" description="Basic and acidic residues" evidence="4">
    <location>
        <begin position="602"/>
        <end position="625"/>
    </location>
</feature>
<dbReference type="SUPFAM" id="SSF52821">
    <property type="entry name" value="Rhodanese/Cell cycle control phosphatase"/>
    <property type="match status" value="1"/>
</dbReference>
<feature type="compositionally biased region" description="Low complexity" evidence="4">
    <location>
        <begin position="56"/>
        <end position="74"/>
    </location>
</feature>
<proteinExistence type="inferred from homology"/>
<evidence type="ECO:0000259" key="6">
    <source>
        <dbReference type="PROSITE" id="PS50056"/>
    </source>
</evidence>
<protein>
    <recommendedName>
        <fullName evidence="2">protein-tyrosine-phosphatase</fullName>
        <ecNumber evidence="2">3.1.3.48</ecNumber>
    </recommendedName>
</protein>
<evidence type="ECO:0000256" key="1">
    <source>
        <dbReference type="ARBA" id="ARBA00009649"/>
    </source>
</evidence>
<feature type="compositionally biased region" description="Acidic residues" evidence="4">
    <location>
        <begin position="399"/>
        <end position="408"/>
    </location>
</feature>
<feature type="compositionally biased region" description="Basic and acidic residues" evidence="4">
    <location>
        <begin position="1028"/>
        <end position="1039"/>
    </location>
</feature>
<feature type="region of interest" description="Disordered" evidence="4">
    <location>
        <begin position="1128"/>
        <end position="1178"/>
    </location>
</feature>
<dbReference type="EC" id="3.1.3.48" evidence="2"/>
<feature type="compositionally biased region" description="Basic residues" evidence="4">
    <location>
        <begin position="1810"/>
        <end position="1830"/>
    </location>
</feature>
<sequence length="1916" mass="203295">MDFFATAHKANQGAKDDVDNTEDFAKAIQQRFGPGSTSLLNNFDPHSLPSPKKRNNGGLSLSGLPGTPIASGSGSAVGVGSSGGRAGSGAAPATASKQTHFPPEHFKSINPEDLEKIDAFIVDIRPHAAYASARIPSAISLSVPTTLLKRPLFSLDRLAAMLPSTNTRERFGKWHEAKKIVVYDADTSGVVPGGALPEGSNILGLLRKFANDDTQGKFEGELFWLKGGFQKVWRERRHLVDTRPPPDEDDDENNGNPMSTKAPGGSNGGLHIGAGDVGGRGRAGDRSGSSLRPNFLPSTAFSSTSTTRRPIPTPSLLGPRGSNHSSMSVRYRDPPQAVANPFFDAIRQNAELSHGITERIPLRLPKRVRRRLDELPFEWLKDIGKSAAPRLEDSTSTSDETDGSDFESDTSPSSGDLGSAEKDSSGIQEKRKRSTNDTITEGKELDFANDDKEDLLNTRAQAVAIIPSSKFKSSGLSSKSPSAGDNGNELSAGLSSGSGDAISNPKSQESVSSNNRNTSSSSPGSSSTSLTDPDPALVDEGMENLAMQFYRIELAEQRRLMGIMQHHSRESEAENKKVLNEGAERDHERAKSMLQDMDVEMDKGPSELAKDRAPLQTPRDARMQVDDEDASAKGNSRSGVPGSPNAPFPYSITAGVEKGSKNRYRHIWPFEHARVKLHQRRPDEADVRHDPADESASSTQLSPFTFQPSSVPSSGFPTITNNVSHPFLAASLAQNAPRFPGINVSGTYTPSGALTGPIFGPGPGARNTSSPSPPKPSSAGPSNSSGPGGFTLTLPMKRNRTTSAGAMPPPAFPHPKPSMSLGLPGATNSTASLPSSFTQYRSNAGSGGSGGETTATESEWESGTDRADGGVPGLPRKKDKKNKQERDSYDDYVNASYVQPLCTKRRYIATQGPLEATFADFWTLVYQQNVHVIVMLTREVEGSMIKCGAYWKDEWYGPLQLKQISIEGRVDEEKEREVGGGAKKAETGGFYFPVMPDPDEEAEKQRSKKKSKKKVKIREKRNKSPAKKSRDTQSSEPKNETSPSSASVRGSSASVRKGELALADLPIIKRTFELRHTGYPHMPPRQIVHLQYLDWPDMNVPDDPAGLLGLIKEVDTAVAESDVVEPLPGTVESETEGTDGVQSASKMASVRFFDDERPRKHSRKPSSEEIDRKTGVAKHALGRENAPVLLHCSAGVGRTGGYIAIDAVLDGVRRELRKAREVEKRAEEKLEKARKAYEARLVGEDVIMNEASPSGTGSGSGSGDIDMADAGMLETVPIEGHGGDVFHVAVHREMVSPEGPNPHAEQRERSRSRSTKSHPSTEDLPHAKDVQTPMPMQVDPMSTLSVEDYKKKQKEEADTTTRMWSQNVSDQTGNYGSASRVSRDLADRVLRLPPPDSGPSSVGASSSLPGAVPISEVSSAIASEDSYGFASGFDKRFTGKAPPIGAKGRIPYLMNKGEDSSATSLSVGSGSGSGSGKGHKRALSSQLKPPPTIRESTASVASGRPADVSTAAGGEANRDNFLIPPLTTEPERPSRSKNRSSTPWVLNDTDRRAGRSPAPFTAADADAVPEPRSLSPTGAASGGSGGSAGSGGSGDISGGGLSGSSGEGLAGTQMLRPPLDRSSDSPPPEVPRSGTGSGSGSGPGSVPPESGSGSGSGRSGGGSGLGSNSGSASGFRSRSASLANSSPREAGVLPTAGADNVGSTSLKGFDKKLDKVAFAAAEAASSKLKSTEAQRAAFDYTEPRPLHQHDSPNALSMYKVPLWEVVQDMREQRMSLCQSLRQYVFVHAVVVEGALMVLDEENKKAGIPPKPRKSRRSKSRGKSKGKKNGLGKHLIANEIMSDAAGSKSDISTLASKASGSGGSAMSAISNKRQASPTELPQEDKKGGLLLHKKPSLKRKPGTSSDESLPTMEESPM</sequence>
<dbReference type="InterPro" id="IPR003595">
    <property type="entry name" value="Tyr_Pase_cat"/>
</dbReference>
<gene>
    <name evidence="8" type="ORF">AAF712_008365</name>
</gene>
<dbReference type="InterPro" id="IPR036873">
    <property type="entry name" value="Rhodanese-like_dom_sf"/>
</dbReference>
<dbReference type="Gene3D" id="3.90.190.10">
    <property type="entry name" value="Protein tyrosine phosphatase superfamily"/>
    <property type="match status" value="3"/>
</dbReference>
<feature type="domain" description="Tyrosine-protein phosphatase" evidence="5">
    <location>
        <begin position="874"/>
        <end position="1215"/>
    </location>
</feature>
<dbReference type="PROSITE" id="PS50206">
    <property type="entry name" value="RHODANESE_3"/>
    <property type="match status" value="1"/>
</dbReference>
<feature type="compositionally biased region" description="Basic and acidic residues" evidence="4">
    <location>
        <begin position="567"/>
        <end position="590"/>
    </location>
</feature>
<feature type="compositionally biased region" description="Basic and acidic residues" evidence="4">
    <location>
        <begin position="1347"/>
        <end position="1359"/>
    </location>
</feature>
<feature type="compositionally biased region" description="Gly residues" evidence="4">
    <location>
        <begin position="265"/>
        <end position="281"/>
    </location>
</feature>
<keyword evidence="3" id="KW-0175">Coiled coil</keyword>
<feature type="compositionally biased region" description="Low complexity" evidence="4">
    <location>
        <begin position="1668"/>
        <end position="1681"/>
    </location>
</feature>
<feature type="region of interest" description="Disordered" evidence="4">
    <location>
        <begin position="753"/>
        <end position="888"/>
    </location>
</feature>
<dbReference type="PRINTS" id="PR00700">
    <property type="entry name" value="PRTYPHPHTASE"/>
</dbReference>
<feature type="compositionally biased region" description="Polar residues" evidence="4">
    <location>
        <begin position="826"/>
        <end position="844"/>
    </location>
</feature>
<evidence type="ECO:0000313" key="9">
    <source>
        <dbReference type="Proteomes" id="UP001437256"/>
    </source>
</evidence>
<dbReference type="SMART" id="SM00194">
    <property type="entry name" value="PTPc"/>
    <property type="match status" value="1"/>
</dbReference>
<evidence type="ECO:0000256" key="2">
    <source>
        <dbReference type="ARBA" id="ARBA00013064"/>
    </source>
</evidence>
<feature type="region of interest" description="Disordered" evidence="4">
    <location>
        <begin position="1850"/>
        <end position="1916"/>
    </location>
</feature>
<dbReference type="Gene3D" id="3.40.250.10">
    <property type="entry name" value="Rhodanese-like domain"/>
    <property type="match status" value="1"/>
</dbReference>
<feature type="compositionally biased region" description="Low complexity" evidence="4">
    <location>
        <begin position="1042"/>
        <end position="1055"/>
    </location>
</feature>
<dbReference type="SUPFAM" id="SSF52799">
    <property type="entry name" value="(Phosphotyrosine protein) phosphatases II"/>
    <property type="match status" value="2"/>
</dbReference>
<comment type="similarity">
    <text evidence="1">Belongs to the protein-tyrosine phosphatase family. Non-receptor class subfamily.</text>
</comment>
<feature type="coiled-coil region" evidence="3">
    <location>
        <begin position="1209"/>
        <end position="1240"/>
    </location>
</feature>
<accession>A0ABR2ZSN2</accession>
<dbReference type="InterPro" id="IPR050348">
    <property type="entry name" value="Protein-Tyr_Phosphatase"/>
</dbReference>
<dbReference type="Pfam" id="PF00581">
    <property type="entry name" value="Rhodanese"/>
    <property type="match status" value="1"/>
</dbReference>
<feature type="compositionally biased region" description="Pro residues" evidence="4">
    <location>
        <begin position="807"/>
        <end position="816"/>
    </location>
</feature>
<feature type="compositionally biased region" description="Low complexity" evidence="4">
    <location>
        <begin position="298"/>
        <end position="310"/>
    </location>
</feature>
<evidence type="ECO:0000259" key="5">
    <source>
        <dbReference type="PROSITE" id="PS50055"/>
    </source>
</evidence>
<feature type="domain" description="Tyrosine specific protein phosphatases" evidence="6">
    <location>
        <begin position="1182"/>
        <end position="1238"/>
    </location>
</feature>
<name>A0ABR2ZSN2_9AGAR</name>
<feature type="region of interest" description="Disordered" evidence="4">
    <location>
        <begin position="566"/>
        <end position="590"/>
    </location>
</feature>
<evidence type="ECO:0000256" key="4">
    <source>
        <dbReference type="SAM" id="MobiDB-lite"/>
    </source>
</evidence>
<feature type="compositionally biased region" description="Basic residues" evidence="4">
    <location>
        <begin position="1890"/>
        <end position="1900"/>
    </location>
</feature>
<dbReference type="InterPro" id="IPR000242">
    <property type="entry name" value="PTP_cat"/>
</dbReference>
<feature type="compositionally biased region" description="Gly residues" evidence="4">
    <location>
        <begin position="75"/>
        <end position="87"/>
    </location>
</feature>
<keyword evidence="9" id="KW-1185">Reference proteome</keyword>
<feature type="compositionally biased region" description="Basic residues" evidence="4">
    <location>
        <begin position="1006"/>
        <end position="1027"/>
    </location>
</feature>
<feature type="region of interest" description="Disordered" evidence="4">
    <location>
        <begin position="602"/>
        <end position="647"/>
    </location>
</feature>
<feature type="region of interest" description="Disordered" evidence="4">
    <location>
        <begin position="1248"/>
        <end position="1267"/>
    </location>
</feature>
<feature type="compositionally biased region" description="Gly residues" evidence="4">
    <location>
        <begin position="1652"/>
        <end position="1667"/>
    </location>
</feature>
<feature type="compositionally biased region" description="Basic and acidic residues" evidence="4">
    <location>
        <begin position="1381"/>
        <end position="1390"/>
    </location>
</feature>
<dbReference type="PROSITE" id="PS00383">
    <property type="entry name" value="TYR_PHOSPHATASE_1"/>
    <property type="match status" value="1"/>
</dbReference>
<organism evidence="8 9">
    <name type="scientific">Marasmius tenuissimus</name>
    <dbReference type="NCBI Taxonomy" id="585030"/>
    <lineage>
        <taxon>Eukaryota</taxon>
        <taxon>Fungi</taxon>
        <taxon>Dikarya</taxon>
        <taxon>Basidiomycota</taxon>
        <taxon>Agaricomycotina</taxon>
        <taxon>Agaricomycetes</taxon>
        <taxon>Agaricomycetidae</taxon>
        <taxon>Agaricales</taxon>
        <taxon>Marasmiineae</taxon>
        <taxon>Marasmiaceae</taxon>
        <taxon>Marasmius</taxon>
    </lineage>
</organism>
<feature type="compositionally biased region" description="Polar residues" evidence="4">
    <location>
        <begin position="695"/>
        <end position="709"/>
    </location>
</feature>
<feature type="compositionally biased region" description="Basic and acidic residues" evidence="4">
    <location>
        <begin position="679"/>
        <end position="692"/>
    </location>
</feature>
<dbReference type="PROSITE" id="PS50055">
    <property type="entry name" value="TYR_PHOSPHATASE_PTP"/>
    <property type="match status" value="1"/>
</dbReference>
<feature type="compositionally biased region" description="Low complexity" evidence="4">
    <location>
        <begin position="470"/>
        <end position="499"/>
    </location>
</feature>
<dbReference type="InterPro" id="IPR029021">
    <property type="entry name" value="Prot-tyrosine_phosphatase-like"/>
</dbReference>
<evidence type="ECO:0000256" key="3">
    <source>
        <dbReference type="SAM" id="Coils"/>
    </source>
</evidence>
<dbReference type="SMART" id="SM00404">
    <property type="entry name" value="PTPc_motif"/>
    <property type="match status" value="1"/>
</dbReference>
<feature type="domain" description="Rhodanese" evidence="7">
    <location>
        <begin position="115"/>
        <end position="241"/>
    </location>
</feature>
<feature type="region of interest" description="Disordered" evidence="4">
    <location>
        <begin position="236"/>
        <end position="331"/>
    </location>
</feature>
<dbReference type="PROSITE" id="PS50056">
    <property type="entry name" value="TYR_PHOSPHATASE_2"/>
    <property type="match status" value="1"/>
</dbReference>
<feature type="region of interest" description="Disordered" evidence="4">
    <location>
        <begin position="1432"/>
        <end position="1705"/>
    </location>
</feature>
<dbReference type="InterPro" id="IPR001763">
    <property type="entry name" value="Rhodanese-like_dom"/>
</dbReference>
<comment type="caution">
    <text evidence="8">The sequence shown here is derived from an EMBL/GenBank/DDBJ whole genome shotgun (WGS) entry which is preliminary data.</text>
</comment>
<dbReference type="Proteomes" id="UP001437256">
    <property type="component" value="Unassembled WGS sequence"/>
</dbReference>
<dbReference type="PANTHER" id="PTHR19134:SF561">
    <property type="entry name" value="PROTEIN TYROSINE PHOSPHATASE 36E, ISOFORM A"/>
    <property type="match status" value="1"/>
</dbReference>
<feature type="region of interest" description="Disordered" evidence="4">
    <location>
        <begin position="970"/>
        <end position="1055"/>
    </location>
</feature>
<evidence type="ECO:0000313" key="8">
    <source>
        <dbReference type="EMBL" id="KAL0064667.1"/>
    </source>
</evidence>
<dbReference type="PANTHER" id="PTHR19134">
    <property type="entry name" value="RECEPTOR-TYPE TYROSINE-PROTEIN PHOSPHATASE"/>
    <property type="match status" value="1"/>
</dbReference>
<feature type="region of interest" description="Disordered" evidence="4">
    <location>
        <begin position="1295"/>
        <end position="1411"/>
    </location>
</feature>
<feature type="compositionally biased region" description="Low complexity" evidence="4">
    <location>
        <begin position="1398"/>
        <end position="1411"/>
    </location>
</feature>
<feature type="region of interest" description="Disordered" evidence="4">
    <location>
        <begin position="1803"/>
        <end position="1834"/>
    </location>
</feature>
<feature type="region of interest" description="Disordered" evidence="4">
    <location>
        <begin position="33"/>
        <end position="105"/>
    </location>
</feature>
<feature type="compositionally biased region" description="Basic and acidic residues" evidence="4">
    <location>
        <begin position="1165"/>
        <end position="1174"/>
    </location>
</feature>
<feature type="region of interest" description="Disordered" evidence="4">
    <location>
        <begin position="470"/>
        <end position="537"/>
    </location>
</feature>
<dbReference type="Pfam" id="PF00102">
    <property type="entry name" value="Y_phosphatase"/>
    <property type="match status" value="3"/>
</dbReference>
<feature type="region of interest" description="Disordered" evidence="4">
    <location>
        <begin position="679"/>
        <end position="709"/>
    </location>
</feature>
<dbReference type="EMBL" id="JBBXMP010000058">
    <property type="protein sequence ID" value="KAL0064667.1"/>
    <property type="molecule type" value="Genomic_DNA"/>
</dbReference>
<feature type="compositionally biased region" description="Basic and acidic residues" evidence="4">
    <location>
        <begin position="970"/>
        <end position="986"/>
    </location>
</feature>
<feature type="compositionally biased region" description="Low complexity" evidence="4">
    <location>
        <begin position="1851"/>
        <end position="1869"/>
    </location>
</feature>
<feature type="compositionally biased region" description="Polar residues" evidence="4">
    <location>
        <begin position="1360"/>
        <end position="1380"/>
    </location>
</feature>
<feature type="compositionally biased region" description="Basic and acidic residues" evidence="4">
    <location>
        <begin position="1319"/>
        <end position="1329"/>
    </location>
</feature>
<evidence type="ECO:0000259" key="7">
    <source>
        <dbReference type="PROSITE" id="PS50206"/>
    </source>
</evidence>